<dbReference type="GO" id="GO:0003700">
    <property type="term" value="F:DNA-binding transcription factor activity"/>
    <property type="evidence" value="ECO:0007669"/>
    <property type="project" value="TreeGrafter"/>
</dbReference>
<dbReference type="RefSeq" id="WP_016550726.1">
    <property type="nucleotide sequence ID" value="NZ_AKWZ02000010.1"/>
</dbReference>
<name>S3VCQ5_9LEPT</name>
<gene>
    <name evidence="4" type="ORF">LEP1GSC058_3050</name>
</gene>
<dbReference type="GO" id="GO:0000976">
    <property type="term" value="F:transcription cis-regulatory region binding"/>
    <property type="evidence" value="ECO:0007669"/>
    <property type="project" value="TreeGrafter"/>
</dbReference>
<comment type="caution">
    <text evidence="4">The sequence shown here is derived from an EMBL/GenBank/DDBJ whole genome shotgun (WGS) entry which is preliminary data.</text>
</comment>
<organism evidence="4 5">
    <name type="scientific">Leptospira fainei serovar Hurstbridge str. BUT 6</name>
    <dbReference type="NCBI Taxonomy" id="1193011"/>
    <lineage>
        <taxon>Bacteria</taxon>
        <taxon>Pseudomonadati</taxon>
        <taxon>Spirochaetota</taxon>
        <taxon>Spirochaetia</taxon>
        <taxon>Leptospirales</taxon>
        <taxon>Leptospiraceae</taxon>
        <taxon>Leptospira</taxon>
    </lineage>
</organism>
<evidence type="ECO:0000256" key="1">
    <source>
        <dbReference type="ARBA" id="ARBA00023125"/>
    </source>
</evidence>
<dbReference type="Gene3D" id="1.10.357.10">
    <property type="entry name" value="Tetracycline Repressor, domain 2"/>
    <property type="match status" value="1"/>
</dbReference>
<dbReference type="Proteomes" id="UP000014540">
    <property type="component" value="Unassembled WGS sequence"/>
</dbReference>
<dbReference type="PANTHER" id="PTHR30055:SF207">
    <property type="entry name" value="HTH-TYPE TRANSCRIPTIONAL REPRESSOR FATR"/>
    <property type="match status" value="1"/>
</dbReference>
<dbReference type="OrthoDB" id="6430772at2"/>
<evidence type="ECO:0000313" key="5">
    <source>
        <dbReference type="Proteomes" id="UP000014540"/>
    </source>
</evidence>
<protein>
    <submittedName>
        <fullName evidence="4">Transcriptional regulator, TetR family</fullName>
    </submittedName>
</protein>
<keyword evidence="5" id="KW-1185">Reference proteome</keyword>
<evidence type="ECO:0000256" key="2">
    <source>
        <dbReference type="PROSITE-ProRule" id="PRU00335"/>
    </source>
</evidence>
<feature type="DNA-binding region" description="H-T-H motif" evidence="2">
    <location>
        <begin position="64"/>
        <end position="83"/>
    </location>
</feature>
<sequence>MKDKNLAEVYHYYVDNGSAGKESSSSVRERENLLDRGLPLRKSKERIIDAALQLFSERGFFETHIPDIALRAKIGVGTIYRNFRNKDHLFNESFRKCLFEFLTFLEKEIVEQSDRRERFFLLWTGISSFSKAKPNEFFFLNRFFSSAHLDDESLTEFLGLKFRLAVYFRSEEGDAFSDTCASLVLGSFLGLMRLQSEESGFPDQEIIRRSAEILWSGLSQMHIMDESQIMKSDGEDQNIG</sequence>
<evidence type="ECO:0000259" key="3">
    <source>
        <dbReference type="PROSITE" id="PS50977"/>
    </source>
</evidence>
<dbReference type="InterPro" id="IPR050109">
    <property type="entry name" value="HTH-type_TetR-like_transc_reg"/>
</dbReference>
<reference evidence="4" key="1">
    <citation type="submission" date="2013-04" db="EMBL/GenBank/DDBJ databases">
        <authorList>
            <person name="Harkins D.M."/>
            <person name="Durkin A.S."/>
            <person name="Selengut J.D."/>
            <person name="Sanka R."/>
            <person name="DePew J."/>
            <person name="Purushe J."/>
            <person name="Ahmed A."/>
            <person name="van der Linden H."/>
            <person name="Goris M.G.A."/>
            <person name="Hartskeerl R.A."/>
            <person name="Vinetz J.M."/>
            <person name="Sutton G.G."/>
            <person name="Nelson W.C."/>
            <person name="Fouts D.E."/>
        </authorList>
    </citation>
    <scope>NUCLEOTIDE SEQUENCE [LARGE SCALE GENOMIC DNA]</scope>
    <source>
        <strain evidence="4">BUT 6</strain>
    </source>
</reference>
<dbReference type="Pfam" id="PF00440">
    <property type="entry name" value="TetR_N"/>
    <property type="match status" value="1"/>
</dbReference>
<proteinExistence type="predicted"/>
<keyword evidence="1 2" id="KW-0238">DNA-binding</keyword>
<dbReference type="InterPro" id="IPR001647">
    <property type="entry name" value="HTH_TetR"/>
</dbReference>
<dbReference type="PROSITE" id="PS50977">
    <property type="entry name" value="HTH_TETR_2"/>
    <property type="match status" value="1"/>
</dbReference>
<feature type="domain" description="HTH tetR-type" evidence="3">
    <location>
        <begin position="41"/>
        <end position="101"/>
    </location>
</feature>
<dbReference type="STRING" id="1193011.LEP1GSC058_3050"/>
<dbReference type="PANTHER" id="PTHR30055">
    <property type="entry name" value="HTH-TYPE TRANSCRIPTIONAL REGULATOR RUTR"/>
    <property type="match status" value="1"/>
</dbReference>
<dbReference type="SUPFAM" id="SSF46689">
    <property type="entry name" value="Homeodomain-like"/>
    <property type="match status" value="1"/>
</dbReference>
<accession>S3VCQ5</accession>
<evidence type="ECO:0000313" key="4">
    <source>
        <dbReference type="EMBL" id="EPG74270.1"/>
    </source>
</evidence>
<dbReference type="PRINTS" id="PR00455">
    <property type="entry name" value="HTHTETR"/>
</dbReference>
<dbReference type="InterPro" id="IPR009057">
    <property type="entry name" value="Homeodomain-like_sf"/>
</dbReference>
<dbReference type="AlphaFoldDB" id="S3VCQ5"/>
<dbReference type="EMBL" id="AKWZ02000010">
    <property type="protein sequence ID" value="EPG74270.1"/>
    <property type="molecule type" value="Genomic_DNA"/>
</dbReference>